<feature type="region of interest" description="Disordered" evidence="1">
    <location>
        <begin position="42"/>
        <end position="102"/>
    </location>
</feature>
<comment type="caution">
    <text evidence="2">The sequence shown here is derived from an EMBL/GenBank/DDBJ whole genome shotgun (WGS) entry which is preliminary data.</text>
</comment>
<evidence type="ECO:0000313" key="2">
    <source>
        <dbReference type="EMBL" id="KAJ6426998.1"/>
    </source>
</evidence>
<protein>
    <submittedName>
        <fullName evidence="2">Uncharacterized protein</fullName>
    </submittedName>
</protein>
<keyword evidence="3" id="KW-1185">Reference proteome</keyword>
<proteinExistence type="predicted"/>
<accession>A0AAD6KP78</accession>
<reference evidence="2 3" key="1">
    <citation type="journal article" date="2023" name="Int. J. Mol. Sci.">
        <title>De Novo Assembly and Annotation of 11 Diverse Shrub Willow (Salix) Genomes Reveals Novel Gene Organization in Sex-Linked Regions.</title>
        <authorList>
            <person name="Hyden B."/>
            <person name="Feng K."/>
            <person name="Yates T.B."/>
            <person name="Jawdy S."/>
            <person name="Cereghino C."/>
            <person name="Smart L.B."/>
            <person name="Muchero W."/>
        </authorList>
    </citation>
    <scope>NUCLEOTIDE SEQUENCE [LARGE SCALE GENOMIC DNA]</scope>
    <source>
        <tissue evidence="2">Shoot tip</tissue>
    </source>
</reference>
<dbReference type="EMBL" id="JAPFFJ010000005">
    <property type="protein sequence ID" value="KAJ6426998.1"/>
    <property type="molecule type" value="Genomic_DNA"/>
</dbReference>
<evidence type="ECO:0000256" key="1">
    <source>
        <dbReference type="SAM" id="MobiDB-lite"/>
    </source>
</evidence>
<evidence type="ECO:0000313" key="3">
    <source>
        <dbReference type="Proteomes" id="UP001162972"/>
    </source>
</evidence>
<name>A0AAD6KP78_9ROSI</name>
<sequence length="102" mass="11172">MCKPTSLNLSCTEKLALIGVEKSASTRETTAPPCKALASINDLTSHRGREAHKAGYPEPEHTETIAPPHHDLAWDQQPQLSHRGRGPSSHRGEDLVSTNYLH</sequence>
<organism evidence="2 3">
    <name type="scientific">Salix udensis</name>
    <dbReference type="NCBI Taxonomy" id="889485"/>
    <lineage>
        <taxon>Eukaryota</taxon>
        <taxon>Viridiplantae</taxon>
        <taxon>Streptophyta</taxon>
        <taxon>Embryophyta</taxon>
        <taxon>Tracheophyta</taxon>
        <taxon>Spermatophyta</taxon>
        <taxon>Magnoliopsida</taxon>
        <taxon>eudicotyledons</taxon>
        <taxon>Gunneridae</taxon>
        <taxon>Pentapetalae</taxon>
        <taxon>rosids</taxon>
        <taxon>fabids</taxon>
        <taxon>Malpighiales</taxon>
        <taxon>Salicaceae</taxon>
        <taxon>Saliceae</taxon>
        <taxon>Salix</taxon>
    </lineage>
</organism>
<feature type="compositionally biased region" description="Basic and acidic residues" evidence="1">
    <location>
        <begin position="44"/>
        <end position="73"/>
    </location>
</feature>
<dbReference type="Proteomes" id="UP001162972">
    <property type="component" value="Chromosome 1"/>
</dbReference>
<dbReference type="AlphaFoldDB" id="A0AAD6KP78"/>
<gene>
    <name evidence="2" type="ORF">OIU84_022573</name>
</gene>